<reference evidence="2" key="5">
    <citation type="journal article" date="2021" name="G3 (Bethesda)">
        <title>Aegilops tauschii genome assembly Aet v5.0 features greater sequence contiguity and improved annotation.</title>
        <authorList>
            <person name="Wang L."/>
            <person name="Zhu T."/>
            <person name="Rodriguez J.C."/>
            <person name="Deal K.R."/>
            <person name="Dubcovsky J."/>
            <person name="McGuire P.E."/>
            <person name="Lux T."/>
            <person name="Spannagl M."/>
            <person name="Mayer K.F.X."/>
            <person name="Baldrich P."/>
            <person name="Meyers B.C."/>
            <person name="Huo N."/>
            <person name="Gu Y.Q."/>
            <person name="Zhou H."/>
            <person name="Devos K.M."/>
            <person name="Bennetzen J.L."/>
            <person name="Unver T."/>
            <person name="Budak H."/>
            <person name="Gulick P.J."/>
            <person name="Galiba G."/>
            <person name="Kalapos B."/>
            <person name="Nelson D.R."/>
            <person name="Li P."/>
            <person name="You F.M."/>
            <person name="Luo M.C."/>
            <person name="Dvorak J."/>
        </authorList>
    </citation>
    <scope>NUCLEOTIDE SEQUENCE [LARGE SCALE GENOMIC DNA]</scope>
    <source>
        <strain evidence="2">cv. AL8/78</strain>
    </source>
</reference>
<evidence type="ECO:0000313" key="2">
    <source>
        <dbReference type="EnsemblPlants" id="AET7Gv21203700.1"/>
    </source>
</evidence>
<reference evidence="3" key="2">
    <citation type="journal article" date="2017" name="Nat. Plants">
        <title>The Aegilops tauschii genome reveals multiple impacts of transposons.</title>
        <authorList>
            <person name="Zhao G."/>
            <person name="Zou C."/>
            <person name="Li K."/>
            <person name="Wang K."/>
            <person name="Li T."/>
            <person name="Gao L."/>
            <person name="Zhang X."/>
            <person name="Wang H."/>
            <person name="Yang Z."/>
            <person name="Liu X."/>
            <person name="Jiang W."/>
            <person name="Mao L."/>
            <person name="Kong X."/>
            <person name="Jiao Y."/>
            <person name="Jia J."/>
        </authorList>
    </citation>
    <scope>NUCLEOTIDE SEQUENCE [LARGE SCALE GENOMIC DNA]</scope>
    <source>
        <strain evidence="3">cv. AL8/78</strain>
    </source>
</reference>
<sequence length="65" mass="6920">RLALPSSSAFSRLAAAAAWFTGGIARQTQSPSPVRANAGRPVQATTLANCRRRQRFDGAPDPDPR</sequence>
<feature type="region of interest" description="Disordered" evidence="1">
    <location>
        <begin position="27"/>
        <end position="65"/>
    </location>
</feature>
<accession>A0A453T2F4</accession>
<protein>
    <submittedName>
        <fullName evidence="2">Uncharacterized protein</fullName>
    </submittedName>
</protein>
<keyword evidence="3" id="KW-1185">Reference proteome</keyword>
<dbReference type="Gramene" id="AET7Gv21203700.1">
    <property type="protein sequence ID" value="AET7Gv21203700.1"/>
    <property type="gene ID" value="AET7Gv21203700"/>
</dbReference>
<name>A0A453T2F4_AEGTS</name>
<feature type="compositionally biased region" description="Basic and acidic residues" evidence="1">
    <location>
        <begin position="55"/>
        <end position="65"/>
    </location>
</feature>
<organism evidence="2 3">
    <name type="scientific">Aegilops tauschii subsp. strangulata</name>
    <name type="common">Goatgrass</name>
    <dbReference type="NCBI Taxonomy" id="200361"/>
    <lineage>
        <taxon>Eukaryota</taxon>
        <taxon>Viridiplantae</taxon>
        <taxon>Streptophyta</taxon>
        <taxon>Embryophyta</taxon>
        <taxon>Tracheophyta</taxon>
        <taxon>Spermatophyta</taxon>
        <taxon>Magnoliopsida</taxon>
        <taxon>Liliopsida</taxon>
        <taxon>Poales</taxon>
        <taxon>Poaceae</taxon>
        <taxon>BOP clade</taxon>
        <taxon>Pooideae</taxon>
        <taxon>Triticodae</taxon>
        <taxon>Triticeae</taxon>
        <taxon>Triticinae</taxon>
        <taxon>Aegilops</taxon>
    </lineage>
</organism>
<reference evidence="2" key="3">
    <citation type="journal article" date="2017" name="Nature">
        <title>Genome sequence of the progenitor of the wheat D genome Aegilops tauschii.</title>
        <authorList>
            <person name="Luo M.C."/>
            <person name="Gu Y.Q."/>
            <person name="Puiu D."/>
            <person name="Wang H."/>
            <person name="Twardziok S.O."/>
            <person name="Deal K.R."/>
            <person name="Huo N."/>
            <person name="Zhu T."/>
            <person name="Wang L."/>
            <person name="Wang Y."/>
            <person name="McGuire P.E."/>
            <person name="Liu S."/>
            <person name="Long H."/>
            <person name="Ramasamy R.K."/>
            <person name="Rodriguez J.C."/>
            <person name="Van S.L."/>
            <person name="Yuan L."/>
            <person name="Wang Z."/>
            <person name="Xia Z."/>
            <person name="Xiao L."/>
            <person name="Anderson O.D."/>
            <person name="Ouyang S."/>
            <person name="Liang Y."/>
            <person name="Zimin A.V."/>
            <person name="Pertea G."/>
            <person name="Qi P."/>
            <person name="Bennetzen J.L."/>
            <person name="Dai X."/>
            <person name="Dawson M.W."/>
            <person name="Muller H.G."/>
            <person name="Kugler K."/>
            <person name="Rivarola-Duarte L."/>
            <person name="Spannagl M."/>
            <person name="Mayer K.F.X."/>
            <person name="Lu F.H."/>
            <person name="Bevan M.W."/>
            <person name="Leroy P."/>
            <person name="Li P."/>
            <person name="You F.M."/>
            <person name="Sun Q."/>
            <person name="Liu Z."/>
            <person name="Lyons E."/>
            <person name="Wicker T."/>
            <person name="Salzberg S.L."/>
            <person name="Devos K.M."/>
            <person name="Dvorak J."/>
        </authorList>
    </citation>
    <scope>NUCLEOTIDE SEQUENCE [LARGE SCALE GENOMIC DNA]</scope>
    <source>
        <strain evidence="2">cv. AL8/78</strain>
    </source>
</reference>
<proteinExistence type="predicted"/>
<dbReference type="EnsemblPlants" id="AET7Gv21203700.1">
    <property type="protein sequence ID" value="AET7Gv21203700.1"/>
    <property type="gene ID" value="AET7Gv21203700"/>
</dbReference>
<evidence type="ECO:0000256" key="1">
    <source>
        <dbReference type="SAM" id="MobiDB-lite"/>
    </source>
</evidence>
<reference evidence="3" key="1">
    <citation type="journal article" date="2014" name="Science">
        <title>Ancient hybridizations among the ancestral genomes of bread wheat.</title>
        <authorList>
            <consortium name="International Wheat Genome Sequencing Consortium,"/>
            <person name="Marcussen T."/>
            <person name="Sandve S.R."/>
            <person name="Heier L."/>
            <person name="Spannagl M."/>
            <person name="Pfeifer M."/>
            <person name="Jakobsen K.S."/>
            <person name="Wulff B.B."/>
            <person name="Steuernagel B."/>
            <person name="Mayer K.F."/>
            <person name="Olsen O.A."/>
        </authorList>
    </citation>
    <scope>NUCLEOTIDE SEQUENCE [LARGE SCALE GENOMIC DNA]</scope>
    <source>
        <strain evidence="3">cv. AL8/78</strain>
    </source>
</reference>
<dbReference type="AlphaFoldDB" id="A0A453T2F4"/>
<reference evidence="2" key="4">
    <citation type="submission" date="2019-03" db="UniProtKB">
        <authorList>
            <consortium name="EnsemblPlants"/>
        </authorList>
    </citation>
    <scope>IDENTIFICATION</scope>
</reference>
<dbReference type="Proteomes" id="UP000015105">
    <property type="component" value="Chromosome 7D"/>
</dbReference>
<evidence type="ECO:0000313" key="3">
    <source>
        <dbReference type="Proteomes" id="UP000015105"/>
    </source>
</evidence>